<comment type="caution">
    <text evidence="8">The sequence shown here is derived from an EMBL/GenBank/DDBJ whole genome shotgun (WGS) entry which is preliminary data.</text>
</comment>
<dbReference type="RefSeq" id="WP_134212341.1">
    <property type="nucleotide sequence ID" value="NZ_QFFZ01000003.1"/>
</dbReference>
<dbReference type="Pfam" id="PF07833">
    <property type="entry name" value="Cu_amine_oxidN1"/>
    <property type="match status" value="1"/>
</dbReference>
<evidence type="ECO:0000259" key="5">
    <source>
        <dbReference type="Pfam" id="PF09394"/>
    </source>
</evidence>
<dbReference type="Proteomes" id="UP000297597">
    <property type="component" value="Unassembled WGS sequence"/>
</dbReference>
<proteinExistence type="predicted"/>
<dbReference type="Pfam" id="PF13739">
    <property type="entry name" value="PdaC"/>
    <property type="match status" value="1"/>
</dbReference>
<dbReference type="InterPro" id="IPR021729">
    <property type="entry name" value="DUF3298"/>
</dbReference>
<dbReference type="AlphaFoldDB" id="A0A4Y7RWL3"/>
<dbReference type="PANTHER" id="PTHR36530:SF1">
    <property type="entry name" value="AMOEBIASIN-1"/>
    <property type="match status" value="1"/>
</dbReference>
<dbReference type="GO" id="GO:0004869">
    <property type="term" value="F:cysteine-type endopeptidase inhibitor activity"/>
    <property type="evidence" value="ECO:0007669"/>
    <property type="project" value="UniProtKB-KW"/>
</dbReference>
<evidence type="ECO:0000313" key="8">
    <source>
        <dbReference type="EMBL" id="TEB13160.1"/>
    </source>
</evidence>
<evidence type="ECO:0000256" key="2">
    <source>
        <dbReference type="ARBA" id="ARBA00022704"/>
    </source>
</evidence>
<feature type="domain" description="Deacetylase PdaC" evidence="7">
    <location>
        <begin position="158"/>
        <end position="253"/>
    </location>
</feature>
<feature type="domain" description="DUF3298" evidence="6">
    <location>
        <begin position="271"/>
        <end position="349"/>
    </location>
</feature>
<keyword evidence="1" id="KW-0646">Protease inhibitor</keyword>
<dbReference type="SUPFAM" id="SSF141066">
    <property type="entry name" value="ICP-like"/>
    <property type="match status" value="1"/>
</dbReference>
<sequence>MNKKVIIGAVVLLILFVPAFGFAAVDNQPAIELNGVEIQAAAYIDGGNVYLPLRAVGEALGYKIDWSEKDGTVSVSGSGKNIMIDLKNNKVTANDHVYYMSGDAADGGTIVGDRTYMGAGFFSANLGLKVLWDRQNGKVELESVKENAISIKTAKEASETDKIKITLQYPQIEGLDDKAVQDSINSIFKNSAGAARNEGLKNADNMAQDDAGSAGSPNKCETYFDYRVKYNQNGLLSVVFMNYQYTGGAHGLTAQSSHTFNLKTGVEYKLKDLFRNGADYVSFISDIVSSEINERVKQGRLPEHSITPFKAIKDDQDFYLSNSAVVVYFQQYEYFPYAAGILEFPVDFSVLKDMLKLDFSFLLDGAKLLEASGTQNSLNIGETGRVILRGNPTTGYTWHYTIENSDLVKLDSEYEVRDSNMIGAGSTFIWNFRALQAGRTSVTFKYYREWEGEASTTADNTVEYLIRVNP</sequence>
<dbReference type="SUPFAM" id="SSF55383">
    <property type="entry name" value="Copper amine oxidase, domain N"/>
    <property type="match status" value="1"/>
</dbReference>
<gene>
    <name evidence="8" type="primary">rsiV_1</name>
    <name evidence="8" type="ORF">Pmgp_00456</name>
</gene>
<dbReference type="InterPro" id="IPR037126">
    <property type="entry name" value="PdaC/RsiV-like_sf"/>
</dbReference>
<dbReference type="InterPro" id="IPR036331">
    <property type="entry name" value="Chagasin-like_sf"/>
</dbReference>
<reference evidence="8 9" key="1">
    <citation type="journal article" date="2018" name="Environ. Microbiol.">
        <title>Novel energy conservation strategies and behaviour of Pelotomaculum schinkii driving syntrophic propionate catabolism.</title>
        <authorList>
            <person name="Hidalgo-Ahumada C.A.P."/>
            <person name="Nobu M.K."/>
            <person name="Narihiro T."/>
            <person name="Tamaki H."/>
            <person name="Liu W.T."/>
            <person name="Kamagata Y."/>
            <person name="Stams A.J.M."/>
            <person name="Imachi H."/>
            <person name="Sousa D.Z."/>
        </authorList>
    </citation>
    <scope>NUCLEOTIDE SEQUENCE [LARGE SCALE GENOMIC DNA]</scope>
    <source>
        <strain evidence="8 9">MGP</strain>
    </source>
</reference>
<feature type="signal peptide" evidence="3">
    <location>
        <begin position="1"/>
        <end position="23"/>
    </location>
</feature>
<dbReference type="Gene3D" id="3.30.565.40">
    <property type="entry name" value="Fervidobacterium nodosum Rt17-B1 like"/>
    <property type="match status" value="1"/>
</dbReference>
<dbReference type="Gene3D" id="3.90.640.20">
    <property type="entry name" value="Heat-shock cognate protein, ATPase"/>
    <property type="match status" value="1"/>
</dbReference>
<feature type="chain" id="PRO_5021220348" evidence="3">
    <location>
        <begin position="24"/>
        <end position="470"/>
    </location>
</feature>
<evidence type="ECO:0000259" key="6">
    <source>
        <dbReference type="Pfam" id="PF11738"/>
    </source>
</evidence>
<dbReference type="InterPro" id="IPR018990">
    <property type="entry name" value="Prot_inh_I42_chagasin"/>
</dbReference>
<organism evidence="8 9">
    <name type="scientific">Pelotomaculum propionicicum</name>
    <dbReference type="NCBI Taxonomy" id="258475"/>
    <lineage>
        <taxon>Bacteria</taxon>
        <taxon>Bacillati</taxon>
        <taxon>Bacillota</taxon>
        <taxon>Clostridia</taxon>
        <taxon>Eubacteriales</taxon>
        <taxon>Desulfotomaculaceae</taxon>
        <taxon>Pelotomaculum</taxon>
    </lineage>
</organism>
<evidence type="ECO:0000256" key="1">
    <source>
        <dbReference type="ARBA" id="ARBA00022690"/>
    </source>
</evidence>
<evidence type="ECO:0000313" key="9">
    <source>
        <dbReference type="Proteomes" id="UP000297597"/>
    </source>
</evidence>
<evidence type="ECO:0000256" key="3">
    <source>
        <dbReference type="SAM" id="SignalP"/>
    </source>
</evidence>
<keyword evidence="9" id="KW-1185">Reference proteome</keyword>
<dbReference type="Gene3D" id="3.30.457.10">
    <property type="entry name" value="Copper amine oxidase-like, N-terminal domain"/>
    <property type="match status" value="1"/>
</dbReference>
<dbReference type="InterPro" id="IPR052781">
    <property type="entry name" value="Cys_protease_inhibitor_I42"/>
</dbReference>
<feature type="domain" description="Proteinase inhibitor I42 chagasin" evidence="5">
    <location>
        <begin position="378"/>
        <end position="457"/>
    </location>
</feature>
<keyword evidence="3" id="KW-0732">Signal</keyword>
<accession>A0A4Y7RWL3</accession>
<dbReference type="InterPro" id="IPR036582">
    <property type="entry name" value="Mao_N_sf"/>
</dbReference>
<dbReference type="OrthoDB" id="9816096at2"/>
<name>A0A4Y7RWL3_9FIRM</name>
<dbReference type="PANTHER" id="PTHR36530">
    <property type="entry name" value="INHIBITOR OF CYSTEINE PEPTIDASE"/>
    <property type="match status" value="1"/>
</dbReference>
<feature type="domain" description="Copper amine oxidase-like N-terminal" evidence="4">
    <location>
        <begin position="34"/>
        <end position="140"/>
    </location>
</feature>
<evidence type="ECO:0000259" key="4">
    <source>
        <dbReference type="Pfam" id="PF07833"/>
    </source>
</evidence>
<protein>
    <submittedName>
        <fullName evidence="8">Anti-sigma-V factor RsiV</fullName>
    </submittedName>
</protein>
<evidence type="ECO:0000259" key="7">
    <source>
        <dbReference type="Pfam" id="PF13739"/>
    </source>
</evidence>
<dbReference type="Pfam" id="PF09394">
    <property type="entry name" value="Inhibitor_I42"/>
    <property type="match status" value="1"/>
</dbReference>
<keyword evidence="2" id="KW-0789">Thiol protease inhibitor</keyword>
<dbReference type="EMBL" id="QFFZ01000003">
    <property type="protein sequence ID" value="TEB13160.1"/>
    <property type="molecule type" value="Genomic_DNA"/>
</dbReference>
<dbReference type="InterPro" id="IPR025303">
    <property type="entry name" value="PdaC"/>
</dbReference>
<dbReference type="Pfam" id="PF11738">
    <property type="entry name" value="DUF3298"/>
    <property type="match status" value="1"/>
</dbReference>
<dbReference type="InterPro" id="IPR012854">
    <property type="entry name" value="Cu_amine_oxidase-like_N"/>
</dbReference>
<dbReference type="Gene3D" id="2.60.40.2020">
    <property type="match status" value="1"/>
</dbReference>